<reference evidence="2 3" key="1">
    <citation type="submission" date="2019-04" db="EMBL/GenBank/DDBJ databases">
        <title>Salinimonas iocasae sp. nov., a halophilic bacterium isolated from the outer tube casing of tubeworms in Okinawa Trough.</title>
        <authorList>
            <person name="Zhang H."/>
            <person name="Wang H."/>
            <person name="Li C."/>
        </authorList>
    </citation>
    <scope>NUCLEOTIDE SEQUENCE [LARGE SCALE GENOMIC DNA]</scope>
    <source>
        <strain evidence="2 3">KX18D6</strain>
        <plasmid evidence="2 3">plas12</plasmid>
    </source>
</reference>
<feature type="transmembrane region" description="Helical" evidence="1">
    <location>
        <begin position="6"/>
        <end position="25"/>
    </location>
</feature>
<name>A0A5B7YJK9_9ALTE</name>
<gene>
    <name evidence="2" type="ORF">FBQ74_18270</name>
</gene>
<organism evidence="2 3">
    <name type="scientific">Salinimonas iocasae</name>
    <dbReference type="NCBI Taxonomy" id="2572577"/>
    <lineage>
        <taxon>Bacteria</taxon>
        <taxon>Pseudomonadati</taxon>
        <taxon>Pseudomonadota</taxon>
        <taxon>Gammaproteobacteria</taxon>
        <taxon>Alteromonadales</taxon>
        <taxon>Alteromonadaceae</taxon>
        <taxon>Alteromonas/Salinimonas group</taxon>
        <taxon>Salinimonas</taxon>
    </lineage>
</organism>
<dbReference type="RefSeq" id="WP_139758162.1">
    <property type="nucleotide sequence ID" value="NZ_CP039853.1"/>
</dbReference>
<evidence type="ECO:0000313" key="3">
    <source>
        <dbReference type="Proteomes" id="UP000304912"/>
    </source>
</evidence>
<dbReference type="OrthoDB" id="7062464at2"/>
<keyword evidence="1" id="KW-0472">Membrane</keyword>
<accession>A0A5B7YJK9</accession>
<proteinExistence type="predicted"/>
<dbReference type="Proteomes" id="UP000304912">
    <property type="component" value="Plasmid plas12"/>
</dbReference>
<evidence type="ECO:0000256" key="1">
    <source>
        <dbReference type="SAM" id="Phobius"/>
    </source>
</evidence>
<keyword evidence="2" id="KW-0614">Plasmid</keyword>
<sequence>MDLVNLVAGVSGAVVGGGIAGYFSIKATEKAFKNQRLLAQENEAQLLNNFLLAIYDELDTLYDRYSDTVGGYIEGLKEGDALNFYYPVVSDFFIVYNGNSFLLGKIDDDVLRKKIVATYTLAKGLIDSFHLNNELVSKFEFANKLYYESKSDIHKEQASAHYQQLIAYAKTLKAGHYEFKEQTLSLLALLRKRDV</sequence>
<keyword evidence="3" id="KW-1185">Reference proteome</keyword>
<dbReference type="AlphaFoldDB" id="A0A5B7YJK9"/>
<dbReference type="EMBL" id="CP039853">
    <property type="protein sequence ID" value="QCZ95473.1"/>
    <property type="molecule type" value="Genomic_DNA"/>
</dbReference>
<keyword evidence="1" id="KW-0812">Transmembrane</keyword>
<dbReference type="KEGG" id="salk:FBQ74_18270"/>
<keyword evidence="1" id="KW-1133">Transmembrane helix</keyword>
<evidence type="ECO:0000313" key="2">
    <source>
        <dbReference type="EMBL" id="QCZ95473.1"/>
    </source>
</evidence>
<geneLocation type="plasmid" evidence="2 3">
    <name>plas12</name>
</geneLocation>
<protein>
    <submittedName>
        <fullName evidence="2">Uncharacterized protein</fullName>
    </submittedName>
</protein>